<dbReference type="GO" id="GO:0005886">
    <property type="term" value="C:plasma membrane"/>
    <property type="evidence" value="ECO:0007669"/>
    <property type="project" value="TreeGrafter"/>
</dbReference>
<dbReference type="AlphaFoldDB" id="A0A644YNS2"/>
<gene>
    <name evidence="2" type="primary">spmB_8</name>
    <name evidence="2" type="ORF">SDC9_76178</name>
</gene>
<feature type="domain" description="Nucleoside transporter/FeoB GTPase Gate" evidence="1">
    <location>
        <begin position="17"/>
        <end position="117"/>
    </location>
</feature>
<dbReference type="PANTHER" id="PTHR35793:SF2">
    <property type="entry name" value="INNER MEMBRANE PROTEIN YJIG"/>
    <property type="match status" value="1"/>
</dbReference>
<dbReference type="InterPro" id="IPR011642">
    <property type="entry name" value="Gate_dom"/>
</dbReference>
<dbReference type="InterPro" id="IPR052549">
    <property type="entry name" value="SpmB"/>
</dbReference>
<organism evidence="2">
    <name type="scientific">bioreactor metagenome</name>
    <dbReference type="NCBI Taxonomy" id="1076179"/>
    <lineage>
        <taxon>unclassified sequences</taxon>
        <taxon>metagenomes</taxon>
        <taxon>ecological metagenomes</taxon>
    </lineage>
</organism>
<proteinExistence type="predicted"/>
<name>A0A644YNS2_9ZZZZ</name>
<reference evidence="2" key="1">
    <citation type="submission" date="2019-08" db="EMBL/GenBank/DDBJ databases">
        <authorList>
            <person name="Kucharzyk K."/>
            <person name="Murdoch R.W."/>
            <person name="Higgins S."/>
            <person name="Loffler F."/>
        </authorList>
    </citation>
    <scope>NUCLEOTIDE SEQUENCE</scope>
</reference>
<accession>A0A644YNS2</accession>
<evidence type="ECO:0000259" key="1">
    <source>
        <dbReference type="Pfam" id="PF07670"/>
    </source>
</evidence>
<comment type="caution">
    <text evidence="2">The sequence shown here is derived from an EMBL/GenBank/DDBJ whole genome shotgun (WGS) entry which is preliminary data.</text>
</comment>
<evidence type="ECO:0000313" key="2">
    <source>
        <dbReference type="EMBL" id="MPM29638.1"/>
    </source>
</evidence>
<dbReference type="PANTHER" id="PTHR35793">
    <property type="entry name" value="INNER MEMBRANE PROTEIN YJIG"/>
    <property type="match status" value="1"/>
</dbReference>
<dbReference type="Pfam" id="PF07670">
    <property type="entry name" value="Gate"/>
    <property type="match status" value="1"/>
</dbReference>
<protein>
    <submittedName>
        <fullName evidence="2">Spore maturation protein B</fullName>
    </submittedName>
</protein>
<sequence length="148" mass="15082">MYGALTAGAGEGLSVVFRIAPALVGPLTAVAMFRASGAMEWLSGLCAPLLEKLGIPPELTPLMLVRPISGSGALAVGSEVMQAYGPDSYVGRVAAVMLGSTETTFYTIAVYFGAAGITRTRHTVPAALTADLAGFIASALAVRIFFGA</sequence>
<dbReference type="EMBL" id="VSSQ01005566">
    <property type="protein sequence ID" value="MPM29638.1"/>
    <property type="molecule type" value="Genomic_DNA"/>
</dbReference>